<dbReference type="InterPro" id="IPR013216">
    <property type="entry name" value="Methyltransf_11"/>
</dbReference>
<dbReference type="GO" id="GO:0008757">
    <property type="term" value="F:S-adenosylmethionine-dependent methyltransferase activity"/>
    <property type="evidence" value="ECO:0007669"/>
    <property type="project" value="InterPro"/>
</dbReference>
<evidence type="ECO:0000256" key="2">
    <source>
        <dbReference type="ARBA" id="ARBA00022603"/>
    </source>
</evidence>
<evidence type="ECO:0000313" key="5">
    <source>
        <dbReference type="EMBL" id="SIQ58493.1"/>
    </source>
</evidence>
<dbReference type="Proteomes" id="UP000186235">
    <property type="component" value="Unassembled WGS sequence"/>
</dbReference>
<evidence type="ECO:0000313" key="6">
    <source>
        <dbReference type="Proteomes" id="UP000186235"/>
    </source>
</evidence>
<protein>
    <submittedName>
        <fullName evidence="5">Methyltransferase domain-containing protein</fullName>
    </submittedName>
</protein>
<dbReference type="PANTHER" id="PTHR44942">
    <property type="entry name" value="METHYLTRANSF_11 DOMAIN-CONTAINING PROTEIN"/>
    <property type="match status" value="1"/>
</dbReference>
<dbReference type="InterPro" id="IPR029063">
    <property type="entry name" value="SAM-dependent_MTases_sf"/>
</dbReference>
<keyword evidence="3 5" id="KW-0808">Transferase</keyword>
<dbReference type="Gene3D" id="3.40.50.150">
    <property type="entry name" value="Vaccinia Virus protein VP39"/>
    <property type="match status" value="1"/>
</dbReference>
<accession>A0A1N6TYP6</accession>
<gene>
    <name evidence="5" type="ORF">SAMN05518682_2990</name>
</gene>
<keyword evidence="6" id="KW-1185">Reference proteome</keyword>
<evidence type="ECO:0000256" key="1">
    <source>
        <dbReference type="ARBA" id="ARBA00008361"/>
    </source>
</evidence>
<comment type="similarity">
    <text evidence="1">Belongs to the methyltransferase superfamily.</text>
</comment>
<evidence type="ECO:0000259" key="4">
    <source>
        <dbReference type="Pfam" id="PF08241"/>
    </source>
</evidence>
<dbReference type="CDD" id="cd02440">
    <property type="entry name" value="AdoMet_MTases"/>
    <property type="match status" value="1"/>
</dbReference>
<dbReference type="Pfam" id="PF08241">
    <property type="entry name" value="Methyltransf_11"/>
    <property type="match status" value="1"/>
</dbReference>
<name>A0A1N6TYP6_9MICO</name>
<evidence type="ECO:0000256" key="3">
    <source>
        <dbReference type="ARBA" id="ARBA00022679"/>
    </source>
</evidence>
<feature type="domain" description="Methyltransferase type 11" evidence="4">
    <location>
        <begin position="50"/>
        <end position="137"/>
    </location>
</feature>
<proteinExistence type="inferred from homology"/>
<dbReference type="EMBL" id="FTMI01000005">
    <property type="protein sequence ID" value="SIQ58493.1"/>
    <property type="molecule type" value="Genomic_DNA"/>
</dbReference>
<dbReference type="RefSeq" id="WP_076405683.1">
    <property type="nucleotide sequence ID" value="NZ_FTMI01000005.1"/>
</dbReference>
<dbReference type="InterPro" id="IPR051052">
    <property type="entry name" value="Diverse_substrate_MTase"/>
</dbReference>
<dbReference type="SUPFAM" id="SSF53335">
    <property type="entry name" value="S-adenosyl-L-methionine-dependent methyltransferases"/>
    <property type="match status" value="1"/>
</dbReference>
<dbReference type="AlphaFoldDB" id="A0A1N6TYP6"/>
<organism evidence="5 6">
    <name type="scientific">Cellulosimicrobium aquatile</name>
    <dbReference type="NCBI Taxonomy" id="1612203"/>
    <lineage>
        <taxon>Bacteria</taxon>
        <taxon>Bacillati</taxon>
        <taxon>Actinomycetota</taxon>
        <taxon>Actinomycetes</taxon>
        <taxon>Micrococcales</taxon>
        <taxon>Promicromonosporaceae</taxon>
        <taxon>Cellulosimicrobium</taxon>
    </lineage>
</organism>
<sequence length="259" mass="28096">MSPGDSLDPGSRADRAASFEHGAAQYASTRPSYPDAAVDWLVPDGAHRVLDLAAGTGKLTERLVARGLDVVAVEPSDAMRDRLAETVPGAEALPGSAEAVPLPDSSVDAVLVAQAWHWFSPAAQPEIARVLRPGGRLGIVWNVRDSSVDWVGRFTEIIHRGDTLEHSYREPALSEHLFTTPEHRTVPWADRVLTSSLRPLAASRSYLLTLPPARREELLDEIDRLVATHPDLAGRTEVDLPYLAQCWRADVRSDAPGAA</sequence>
<reference evidence="6" key="1">
    <citation type="submission" date="2017-01" db="EMBL/GenBank/DDBJ databases">
        <authorList>
            <person name="Varghese N."/>
            <person name="Submissions S."/>
        </authorList>
    </citation>
    <scope>NUCLEOTIDE SEQUENCE [LARGE SCALE GENOMIC DNA]</scope>
    <source>
        <strain evidence="6">3bp</strain>
    </source>
</reference>
<keyword evidence="2 5" id="KW-0489">Methyltransferase</keyword>
<dbReference type="PANTHER" id="PTHR44942:SF4">
    <property type="entry name" value="METHYLTRANSFERASE TYPE 11 DOMAIN-CONTAINING PROTEIN"/>
    <property type="match status" value="1"/>
</dbReference>
<dbReference type="GO" id="GO:0032259">
    <property type="term" value="P:methylation"/>
    <property type="evidence" value="ECO:0007669"/>
    <property type="project" value="UniProtKB-KW"/>
</dbReference>